<reference evidence="9" key="2">
    <citation type="submission" date="2010-04" db="EMBL/GenBank/DDBJ databases">
        <authorList>
            <person name="Buell R."/>
            <person name="Hamilton J."/>
            <person name="Hostetler J."/>
        </authorList>
    </citation>
    <scope>NUCLEOTIDE SEQUENCE [LARGE SCALE GENOMIC DNA]</scope>
    <source>
        <strain evidence="9">DAOM:BR144</strain>
    </source>
</reference>
<evidence type="ECO:0000256" key="5">
    <source>
        <dbReference type="ARBA" id="ARBA00022989"/>
    </source>
</evidence>
<evidence type="ECO:0000256" key="3">
    <source>
        <dbReference type="ARBA" id="ARBA00022475"/>
    </source>
</evidence>
<dbReference type="Pfam" id="PF12036">
    <property type="entry name" value="DUF3522"/>
    <property type="match status" value="1"/>
</dbReference>
<organism evidence="8 9">
    <name type="scientific">Globisporangium ultimum (strain ATCC 200006 / CBS 805.95 / DAOM BR144)</name>
    <name type="common">Pythium ultimum</name>
    <dbReference type="NCBI Taxonomy" id="431595"/>
    <lineage>
        <taxon>Eukaryota</taxon>
        <taxon>Sar</taxon>
        <taxon>Stramenopiles</taxon>
        <taxon>Oomycota</taxon>
        <taxon>Peronosporomycetes</taxon>
        <taxon>Pythiales</taxon>
        <taxon>Pythiaceae</taxon>
        <taxon>Globisporangium</taxon>
    </lineage>
</organism>
<keyword evidence="9" id="KW-1185">Reference proteome</keyword>
<keyword evidence="4 7" id="KW-0812">Transmembrane</keyword>
<evidence type="ECO:0000256" key="6">
    <source>
        <dbReference type="ARBA" id="ARBA00023136"/>
    </source>
</evidence>
<keyword evidence="5 7" id="KW-1133">Transmembrane helix</keyword>
<dbReference type="EMBL" id="GL376625">
    <property type="status" value="NOT_ANNOTATED_CDS"/>
    <property type="molecule type" value="Genomic_DNA"/>
</dbReference>
<dbReference type="Proteomes" id="UP000019132">
    <property type="component" value="Unassembled WGS sequence"/>
</dbReference>
<evidence type="ECO:0000256" key="7">
    <source>
        <dbReference type="SAM" id="Phobius"/>
    </source>
</evidence>
<reference evidence="9" key="1">
    <citation type="journal article" date="2010" name="Genome Biol.">
        <title>Genome sequence of the necrotrophic plant pathogen Pythium ultimum reveals original pathogenicity mechanisms and effector repertoire.</title>
        <authorList>
            <person name="Levesque C.A."/>
            <person name="Brouwer H."/>
            <person name="Cano L."/>
            <person name="Hamilton J.P."/>
            <person name="Holt C."/>
            <person name="Huitema E."/>
            <person name="Raffaele S."/>
            <person name="Robideau G.P."/>
            <person name="Thines M."/>
            <person name="Win J."/>
            <person name="Zerillo M.M."/>
            <person name="Beakes G.W."/>
            <person name="Boore J.L."/>
            <person name="Busam D."/>
            <person name="Dumas B."/>
            <person name="Ferriera S."/>
            <person name="Fuerstenberg S.I."/>
            <person name="Gachon C.M."/>
            <person name="Gaulin E."/>
            <person name="Govers F."/>
            <person name="Grenville-Briggs L."/>
            <person name="Horner N."/>
            <person name="Hostetler J."/>
            <person name="Jiang R.H."/>
            <person name="Johnson J."/>
            <person name="Krajaejun T."/>
            <person name="Lin H."/>
            <person name="Meijer H.J."/>
            <person name="Moore B."/>
            <person name="Morris P."/>
            <person name="Phuntmart V."/>
            <person name="Puiu D."/>
            <person name="Shetty J."/>
            <person name="Stajich J.E."/>
            <person name="Tripathy S."/>
            <person name="Wawra S."/>
            <person name="van West P."/>
            <person name="Whitty B.R."/>
            <person name="Coutinho P.M."/>
            <person name="Henrissat B."/>
            <person name="Martin F."/>
            <person name="Thomas P.D."/>
            <person name="Tyler B.M."/>
            <person name="De Vries R.P."/>
            <person name="Kamoun S."/>
            <person name="Yandell M."/>
            <person name="Tisserat N."/>
            <person name="Buell C.R."/>
        </authorList>
    </citation>
    <scope>NUCLEOTIDE SEQUENCE</scope>
    <source>
        <strain evidence="9">DAOM:BR144</strain>
    </source>
</reference>
<evidence type="ECO:0000313" key="9">
    <source>
        <dbReference type="Proteomes" id="UP000019132"/>
    </source>
</evidence>
<comment type="similarity">
    <text evidence="2">Belongs to the TMEM8 family.</text>
</comment>
<dbReference type="GO" id="GO:0005886">
    <property type="term" value="C:plasma membrane"/>
    <property type="evidence" value="ECO:0007669"/>
    <property type="project" value="UniProtKB-SubCell"/>
</dbReference>
<keyword evidence="6 7" id="KW-0472">Membrane</keyword>
<reference evidence="8" key="3">
    <citation type="submission" date="2015-02" db="UniProtKB">
        <authorList>
            <consortium name="EnsemblProtists"/>
        </authorList>
    </citation>
    <scope>IDENTIFICATION</scope>
    <source>
        <strain evidence="8">DAOM BR144</strain>
    </source>
</reference>
<dbReference type="HOGENOM" id="CLU_092617_0_0_1"/>
<dbReference type="PANTHER" id="PTHR36561">
    <property type="entry name" value="HAEMOLYSIN-III RELATED-RELATED"/>
    <property type="match status" value="1"/>
</dbReference>
<feature type="transmembrane region" description="Helical" evidence="7">
    <location>
        <begin position="149"/>
        <end position="167"/>
    </location>
</feature>
<dbReference type="AlphaFoldDB" id="K3WMH6"/>
<dbReference type="PANTHER" id="PTHR36561:SF2">
    <property type="entry name" value="HAEMOLYSIN-III RELATED"/>
    <property type="match status" value="1"/>
</dbReference>
<comment type="subcellular location">
    <subcellularLocation>
        <location evidence="1">Cell membrane</location>
        <topology evidence="1">Multi-pass membrane protein</topology>
    </subcellularLocation>
</comment>
<feature type="transmembrane region" description="Helical" evidence="7">
    <location>
        <begin position="7"/>
        <end position="26"/>
    </location>
</feature>
<accession>K3WMH6</accession>
<feature type="transmembrane region" description="Helical" evidence="7">
    <location>
        <begin position="173"/>
        <end position="193"/>
    </location>
</feature>
<proteinExistence type="inferred from homology"/>
<evidence type="ECO:0000256" key="2">
    <source>
        <dbReference type="ARBA" id="ARBA00005542"/>
    </source>
</evidence>
<dbReference type="eggNOG" id="ENOG502RMQY">
    <property type="taxonomic scope" value="Eukaryota"/>
</dbReference>
<dbReference type="VEuPathDB" id="FungiDB:PYU1_G006156"/>
<evidence type="ECO:0000313" key="8">
    <source>
        <dbReference type="EnsemblProtists" id="PYU1_T006168"/>
    </source>
</evidence>
<evidence type="ECO:0000256" key="4">
    <source>
        <dbReference type="ARBA" id="ARBA00022692"/>
    </source>
</evidence>
<name>K3WMH6_GLOUD</name>
<dbReference type="InterPro" id="IPR021910">
    <property type="entry name" value="NGX6/PGAP6/MYMK"/>
</dbReference>
<dbReference type="OMA" id="VTSFMYH"/>
<evidence type="ECO:0000256" key="1">
    <source>
        <dbReference type="ARBA" id="ARBA00004651"/>
    </source>
</evidence>
<feature type="transmembrane region" description="Helical" evidence="7">
    <location>
        <begin position="121"/>
        <end position="137"/>
    </location>
</feature>
<sequence>MKSSFEVAMLLLVTGVTNLCMFPAIVNLHQQKYVFEEFIGAFTMVTSFMYHCCDSIDGPLWLTEGQWHRLDNIGSIMSFIIWSIHLMDLPNPLHQRYLHYIFFSLVLVFQEKNPWDEWNSVAPILICFFVLLLSFAVRKQIPRYDYVQLRRGIFFLGCAVCCFIRGLDDENDPFRFFHGCWHAFVGAAAYFNFRILPSPHTKAKASHLPFKKY</sequence>
<dbReference type="InParanoid" id="K3WMH6"/>
<protein>
    <submittedName>
        <fullName evidence="8">Uncharacterized protein</fullName>
    </submittedName>
</protein>
<keyword evidence="3" id="KW-1003">Cell membrane</keyword>
<dbReference type="EnsemblProtists" id="PYU1_T006168">
    <property type="protein sequence ID" value="PYU1_T006168"/>
    <property type="gene ID" value="PYU1_G006156"/>
</dbReference>